<dbReference type="PANTHER" id="PTHR28004">
    <property type="entry name" value="ZGC:162816-RELATED"/>
    <property type="match status" value="1"/>
</dbReference>
<proteinExistence type="inferred from homology"/>
<keyword evidence="5" id="KW-0413">Isomerase</keyword>
<dbReference type="Proteomes" id="UP001596496">
    <property type="component" value="Unassembled WGS sequence"/>
</dbReference>
<dbReference type="Pfam" id="PF14031">
    <property type="entry name" value="D-ser_dehydrat"/>
    <property type="match status" value="1"/>
</dbReference>
<dbReference type="EC" id="5.1.1.1" evidence="5"/>
<gene>
    <name evidence="5" type="ORF">ACFQSB_19405</name>
</gene>
<dbReference type="PANTHER" id="PTHR28004:SF8">
    <property type="entry name" value="D-SERINE DEAMINASE"/>
    <property type="match status" value="1"/>
</dbReference>
<dbReference type="RefSeq" id="WP_380828138.1">
    <property type="nucleotide sequence ID" value="NZ_JBHTCG010000012.1"/>
</dbReference>
<accession>A0ABW2P5W5</accession>
<dbReference type="Gene3D" id="2.40.37.20">
    <property type="entry name" value="D-serine dehydratase-like domain"/>
    <property type="match status" value="1"/>
</dbReference>
<evidence type="ECO:0000256" key="2">
    <source>
        <dbReference type="ARBA" id="ARBA00023239"/>
    </source>
</evidence>
<keyword evidence="6" id="KW-1185">Reference proteome</keyword>
<dbReference type="SUPFAM" id="SSF51419">
    <property type="entry name" value="PLP-binding barrel"/>
    <property type="match status" value="1"/>
</dbReference>
<organism evidence="5 6">
    <name type="scientific">Sphaerisporangium rhizosphaerae</name>
    <dbReference type="NCBI Taxonomy" id="2269375"/>
    <lineage>
        <taxon>Bacteria</taxon>
        <taxon>Bacillati</taxon>
        <taxon>Actinomycetota</taxon>
        <taxon>Actinomycetes</taxon>
        <taxon>Streptosporangiales</taxon>
        <taxon>Streptosporangiaceae</taxon>
        <taxon>Sphaerisporangium</taxon>
    </lineage>
</organism>
<dbReference type="InterPro" id="IPR051466">
    <property type="entry name" value="D-amino_acid_metab_enzyme"/>
</dbReference>
<name>A0ABW2P5W5_9ACTN</name>
<feature type="compositionally biased region" description="Gly residues" evidence="3">
    <location>
        <begin position="304"/>
        <end position="314"/>
    </location>
</feature>
<evidence type="ECO:0000256" key="3">
    <source>
        <dbReference type="SAM" id="MobiDB-lite"/>
    </source>
</evidence>
<feature type="domain" description="D-serine dehydratase-like" evidence="4">
    <location>
        <begin position="364"/>
        <end position="457"/>
    </location>
</feature>
<dbReference type="InterPro" id="IPR042208">
    <property type="entry name" value="D-ser_dehydrat-like_sf"/>
</dbReference>
<keyword evidence="2" id="KW-0456">Lyase</keyword>
<evidence type="ECO:0000259" key="4">
    <source>
        <dbReference type="SMART" id="SM01119"/>
    </source>
</evidence>
<dbReference type="Pfam" id="PF01168">
    <property type="entry name" value="Ala_racemase_N"/>
    <property type="match status" value="1"/>
</dbReference>
<evidence type="ECO:0000313" key="5">
    <source>
        <dbReference type="EMBL" id="MFC7384387.1"/>
    </source>
</evidence>
<dbReference type="InterPro" id="IPR029066">
    <property type="entry name" value="PLP-binding_barrel"/>
</dbReference>
<dbReference type="EMBL" id="JBHTCG010000012">
    <property type="protein sequence ID" value="MFC7384387.1"/>
    <property type="molecule type" value="Genomic_DNA"/>
</dbReference>
<dbReference type="InterPro" id="IPR001608">
    <property type="entry name" value="Ala_racemase_N"/>
</dbReference>
<dbReference type="InterPro" id="IPR026956">
    <property type="entry name" value="D-ser_dehydrat-like_dom"/>
</dbReference>
<protein>
    <submittedName>
        <fullName evidence="5">Alanine racemase</fullName>
        <ecNumber evidence="5">5.1.1.1</ecNumber>
    </submittedName>
</protein>
<comment type="caution">
    <text evidence="5">The sequence shown here is derived from an EMBL/GenBank/DDBJ whole genome shotgun (WGS) entry which is preliminary data.</text>
</comment>
<reference evidence="6" key="1">
    <citation type="journal article" date="2019" name="Int. J. Syst. Evol. Microbiol.">
        <title>The Global Catalogue of Microorganisms (GCM) 10K type strain sequencing project: providing services to taxonomists for standard genome sequencing and annotation.</title>
        <authorList>
            <consortium name="The Broad Institute Genomics Platform"/>
            <consortium name="The Broad Institute Genome Sequencing Center for Infectious Disease"/>
            <person name="Wu L."/>
            <person name="Ma J."/>
        </authorList>
    </citation>
    <scope>NUCLEOTIDE SEQUENCE [LARGE SCALE GENOMIC DNA]</scope>
    <source>
        <strain evidence="6">CECT 7649</strain>
    </source>
</reference>
<evidence type="ECO:0000256" key="1">
    <source>
        <dbReference type="ARBA" id="ARBA00005323"/>
    </source>
</evidence>
<evidence type="ECO:0000313" key="6">
    <source>
        <dbReference type="Proteomes" id="UP001596496"/>
    </source>
</evidence>
<dbReference type="GO" id="GO:0008784">
    <property type="term" value="F:alanine racemase activity"/>
    <property type="evidence" value="ECO:0007669"/>
    <property type="project" value="UniProtKB-EC"/>
</dbReference>
<feature type="region of interest" description="Disordered" evidence="3">
    <location>
        <begin position="291"/>
        <end position="357"/>
    </location>
</feature>
<sequence length="469" mass="48902">MGIDEEKVRALRDEPLDWRYKALPAGACGTVAQFLAGGPSLQDFGTPLLTLDAPALEHNIAVMARWAAGAGVTLMPHGKSTMAPELWRRQLAAGAWGLTLANFPQLRVARAFGVARLMLAAAPVDPAGLAWIGRELDRDPAFRFICWADSVEAVQIMDAALQATRRPVEVCVELGGPGGRAGARRLGAARRVAEAVRAAPALRLAGVAGYEGSFAHDASPEGLAAVRGYLRGLAELFGGLAFETGEPIVTAGGSAYFDQVADVLGGLEARLVLRSGAYVIHDDGFYRAISPFRPRDASTTSGPAGNGDHPGAGRGRACAAEPPGSGPGRTCAAEPSEAGPGRACGADPPGTGKRASAGEPFRAAMHGWARVISRPEPGLALLDAGKRDLPFDEGLPEPQHVRGKGPLHGARVTALNDQHTHLAVDPACDLACGDVVRFGLSHPCTAMDKWTLIPVIDGEAVVGLLRTFF</sequence>
<dbReference type="Gene3D" id="3.20.20.10">
    <property type="entry name" value="Alanine racemase"/>
    <property type="match status" value="1"/>
</dbReference>
<comment type="similarity">
    <text evidence="1">Belongs to the DSD1 family.</text>
</comment>
<dbReference type="SMART" id="SM01119">
    <property type="entry name" value="D-ser_dehydrat"/>
    <property type="match status" value="1"/>
</dbReference>